<dbReference type="Pfam" id="PF24866">
    <property type="entry name" value="DUF7732"/>
    <property type="match status" value="1"/>
</dbReference>
<accession>A0A9P5L4C7</accession>
<evidence type="ECO:0000313" key="5">
    <source>
        <dbReference type="Proteomes" id="UP000722485"/>
    </source>
</evidence>
<keyword evidence="2" id="KW-0472">Membrane</keyword>
<dbReference type="InterPro" id="IPR056634">
    <property type="entry name" value="DUF7732"/>
</dbReference>
<dbReference type="OrthoDB" id="5425547at2759"/>
<reference evidence="4" key="1">
    <citation type="submission" date="2020-03" db="EMBL/GenBank/DDBJ databases">
        <title>Draft Genome Sequence of Cylindrodendrum hubeiense.</title>
        <authorList>
            <person name="Buettner E."/>
            <person name="Kellner H."/>
        </authorList>
    </citation>
    <scope>NUCLEOTIDE SEQUENCE</scope>
    <source>
        <strain evidence="4">IHI 201604</strain>
    </source>
</reference>
<feature type="compositionally biased region" description="Basic residues" evidence="1">
    <location>
        <begin position="217"/>
        <end position="230"/>
    </location>
</feature>
<keyword evidence="5" id="KW-1185">Reference proteome</keyword>
<feature type="transmembrane region" description="Helical" evidence="2">
    <location>
        <begin position="322"/>
        <end position="344"/>
    </location>
</feature>
<evidence type="ECO:0000256" key="1">
    <source>
        <dbReference type="SAM" id="MobiDB-lite"/>
    </source>
</evidence>
<feature type="domain" description="DUF7732" evidence="3">
    <location>
        <begin position="303"/>
        <end position="426"/>
    </location>
</feature>
<dbReference type="PANTHER" id="PTHR42091:SF1">
    <property type="entry name" value="CONSERVED GLYCINE-RICH PROTEIN (AFU_ORTHOLOGUE AFUA_7G02440)"/>
    <property type="match status" value="1"/>
</dbReference>
<keyword evidence="2" id="KW-1133">Transmembrane helix</keyword>
<dbReference type="Proteomes" id="UP000722485">
    <property type="component" value="Unassembled WGS sequence"/>
</dbReference>
<feature type="region of interest" description="Disordered" evidence="1">
    <location>
        <begin position="58"/>
        <end position="94"/>
    </location>
</feature>
<organism evidence="4 5">
    <name type="scientific">Cylindrodendrum hubeiense</name>
    <dbReference type="NCBI Taxonomy" id="595255"/>
    <lineage>
        <taxon>Eukaryota</taxon>
        <taxon>Fungi</taxon>
        <taxon>Dikarya</taxon>
        <taxon>Ascomycota</taxon>
        <taxon>Pezizomycotina</taxon>
        <taxon>Sordariomycetes</taxon>
        <taxon>Hypocreomycetidae</taxon>
        <taxon>Hypocreales</taxon>
        <taxon>Nectriaceae</taxon>
        <taxon>Cylindrodendrum</taxon>
    </lineage>
</organism>
<dbReference type="PANTHER" id="PTHR42091">
    <property type="entry name" value="CONSERVED GLYCINE-RICH PROTEIN (AFU_ORTHOLOGUE AFUA_7G02440)"/>
    <property type="match status" value="1"/>
</dbReference>
<feature type="transmembrane region" description="Helical" evidence="2">
    <location>
        <begin position="446"/>
        <end position="466"/>
    </location>
</feature>
<dbReference type="AlphaFoldDB" id="A0A9P5L4C7"/>
<feature type="region of interest" description="Disordered" evidence="1">
    <location>
        <begin position="204"/>
        <end position="298"/>
    </location>
</feature>
<gene>
    <name evidence="4" type="ORF">G7Z17_g10960</name>
</gene>
<dbReference type="EMBL" id="JAANBB010000386">
    <property type="protein sequence ID" value="KAF7543168.1"/>
    <property type="molecule type" value="Genomic_DNA"/>
</dbReference>
<evidence type="ECO:0000256" key="2">
    <source>
        <dbReference type="SAM" id="Phobius"/>
    </source>
</evidence>
<feature type="region of interest" description="Disordered" evidence="1">
    <location>
        <begin position="24"/>
        <end position="44"/>
    </location>
</feature>
<name>A0A9P5L4C7_9HYPO</name>
<evidence type="ECO:0000313" key="4">
    <source>
        <dbReference type="EMBL" id="KAF7543168.1"/>
    </source>
</evidence>
<proteinExistence type="predicted"/>
<evidence type="ECO:0000259" key="3">
    <source>
        <dbReference type="Pfam" id="PF24866"/>
    </source>
</evidence>
<protein>
    <recommendedName>
        <fullName evidence="3">DUF7732 domain-containing protein</fullName>
    </recommendedName>
</protein>
<comment type="caution">
    <text evidence="4">The sequence shown here is derived from an EMBL/GenBank/DDBJ whole genome shotgun (WGS) entry which is preliminary data.</text>
</comment>
<keyword evidence="2" id="KW-0812">Transmembrane</keyword>
<feature type="compositionally biased region" description="Low complexity" evidence="1">
    <location>
        <begin position="280"/>
        <end position="293"/>
    </location>
</feature>
<feature type="compositionally biased region" description="Low complexity" evidence="1">
    <location>
        <begin position="62"/>
        <end position="73"/>
    </location>
</feature>
<sequence length="467" mass="49396">MRPVEHWMPPGARGMIGRTAHLRHQRAVSSIEPPQPIKAAEPPKSCNRKCPCLRLRDGPVSARQRPAPGARPANHQHLQPPGSQGPAVQVASTGGWAGLVGGGGHLPSAELQPSRRCGACDWRSFTASSGSNPWLVASWAGFDAATSGRRAINYSGGGNGDGISPPCAESALALHYASETLPALNCDASRSGFCQIRIAVTDPLPYGRRAQNPNPKPPKRNQPRTQRTQRTHCDESNATPGPKPPRSTQATHIRPARETPTPPFSPLPLQSRHANPSPPRSSNSGGTSSKGSGVQPTYGGGRYYPGGAAVPYRAGSKSALGIVPFLLLGSAIAFWPGVWLYGAYMYHYPNPYRYYNETSKANETREVICGCARFSVCGCDNNNDTAYYDELIGNGSYAALNKSIVNVARVNGTTTILINGTLANGTTVADEDADSEDSAAGSSMQALAEALGFWPVVAAVMATVFMA</sequence>